<gene>
    <name evidence="1" type="ORF">H4S07_005894</name>
</gene>
<name>A0ACC1KYS2_9FUNG</name>
<accession>A0ACC1KYS2</accession>
<evidence type="ECO:0000313" key="2">
    <source>
        <dbReference type="Proteomes" id="UP001140096"/>
    </source>
</evidence>
<dbReference type="EMBL" id="JANBUP010003160">
    <property type="protein sequence ID" value="KAJ2797654.1"/>
    <property type="molecule type" value="Genomic_DNA"/>
</dbReference>
<proteinExistence type="predicted"/>
<feature type="non-terminal residue" evidence="1">
    <location>
        <position position="1"/>
    </location>
</feature>
<organism evidence="1 2">
    <name type="scientific">Coemansia furcata</name>
    <dbReference type="NCBI Taxonomy" id="417177"/>
    <lineage>
        <taxon>Eukaryota</taxon>
        <taxon>Fungi</taxon>
        <taxon>Fungi incertae sedis</taxon>
        <taxon>Zoopagomycota</taxon>
        <taxon>Kickxellomycotina</taxon>
        <taxon>Kickxellomycetes</taxon>
        <taxon>Kickxellales</taxon>
        <taxon>Kickxellaceae</taxon>
        <taxon>Coemansia</taxon>
    </lineage>
</organism>
<feature type="non-terminal residue" evidence="1">
    <location>
        <position position="402"/>
    </location>
</feature>
<sequence>LLHSFRECLHALRILVLASDSANPAADSANEGLVLLSMVSVVLESELMRTATALASLCRRMFPDTDDSHSPAAVSSERARRAAKDSCVAFVFGLVRNVAEIFEEVATLCEGASAEPTITLYSETIYAPLRAMSSSVNNIKKMCVVGAGQMGIGIGLVAARVAKLDVQFVDSNPAQLEKGLSFLDKLLVKDVAKGKCTEDERAEIRSRVTSVSGISQITNADFVVEAVSENVELKRKIFAELSEHLPEDTILATNTSSISITKIASAARRPENVIGMHFMNPVPVMKLVEIIPGLQTSKATLDTTLDLAQKMGKTTAMSQDVPGFIANRLLMPYINEAIIALQEGIATKEDIDTTMKLGTNNPMGPLTLADFIGLDTCLAIMKVLHNDLGDSKYRPAVLLQKY</sequence>
<reference evidence="1" key="1">
    <citation type="submission" date="2022-07" db="EMBL/GenBank/DDBJ databases">
        <title>Phylogenomic reconstructions and comparative analyses of Kickxellomycotina fungi.</title>
        <authorList>
            <person name="Reynolds N.K."/>
            <person name="Stajich J.E."/>
            <person name="Barry K."/>
            <person name="Grigoriev I.V."/>
            <person name="Crous P."/>
            <person name="Smith M.E."/>
        </authorList>
    </citation>
    <scope>NUCLEOTIDE SEQUENCE</scope>
    <source>
        <strain evidence="1">CBS 102833</strain>
    </source>
</reference>
<protein>
    <submittedName>
        <fullName evidence="1">Uncharacterized protein</fullName>
    </submittedName>
</protein>
<evidence type="ECO:0000313" key="1">
    <source>
        <dbReference type="EMBL" id="KAJ2797654.1"/>
    </source>
</evidence>
<dbReference type="Proteomes" id="UP001140096">
    <property type="component" value="Unassembled WGS sequence"/>
</dbReference>
<keyword evidence="2" id="KW-1185">Reference proteome</keyword>
<comment type="caution">
    <text evidence="1">The sequence shown here is derived from an EMBL/GenBank/DDBJ whole genome shotgun (WGS) entry which is preliminary data.</text>
</comment>